<dbReference type="AlphaFoldDB" id="A0A4Q2KIW3"/>
<keyword evidence="3" id="KW-1185">Reference proteome</keyword>
<comment type="caution">
    <text evidence="2">The sequence shown here is derived from an EMBL/GenBank/DDBJ whole genome shotgun (WGS) entry which is preliminary data.</text>
</comment>
<gene>
    <name evidence="2" type="ORF">ETX26_10010</name>
</gene>
<dbReference type="Proteomes" id="UP000293623">
    <property type="component" value="Unassembled WGS sequence"/>
</dbReference>
<reference evidence="2 3" key="1">
    <citation type="submission" date="2019-01" db="EMBL/GenBank/DDBJ databases">
        <title>Altererythrobacter rhizovicinus sp. nov., isolated from the rhizosphere soil of Haloxylon ammodendron.</title>
        <authorList>
            <person name="Li H.-P."/>
            <person name="Gou J.-Y."/>
            <person name="Yao D."/>
            <person name="Han Q.-Q."/>
            <person name="Shao K.-Z."/>
            <person name="Zhao Q."/>
            <person name="Zhang J.-L."/>
        </authorList>
    </citation>
    <scope>NUCLEOTIDE SEQUENCE [LARGE SCALE GENOMIC DNA]</scope>
    <source>
        <strain evidence="2 3">AY-3R</strain>
    </source>
</reference>
<evidence type="ECO:0000313" key="2">
    <source>
        <dbReference type="EMBL" id="RXZ64237.1"/>
    </source>
</evidence>
<accession>A0A4Q2KIW3</accession>
<protein>
    <submittedName>
        <fullName evidence="2">Uncharacterized protein</fullName>
    </submittedName>
</protein>
<name>A0A4Q2KIW3_9SPHN</name>
<evidence type="ECO:0000256" key="1">
    <source>
        <dbReference type="SAM" id="Coils"/>
    </source>
</evidence>
<dbReference type="RefSeq" id="WP_129524549.1">
    <property type="nucleotide sequence ID" value="NZ_SDPV01000002.1"/>
</dbReference>
<proteinExistence type="predicted"/>
<evidence type="ECO:0000313" key="3">
    <source>
        <dbReference type="Proteomes" id="UP000293623"/>
    </source>
</evidence>
<dbReference type="OrthoDB" id="9999675at2"/>
<organism evidence="2 3">
    <name type="scientific">Pelagerythrobacter rhizovicinus</name>
    <dbReference type="NCBI Taxonomy" id="2268576"/>
    <lineage>
        <taxon>Bacteria</taxon>
        <taxon>Pseudomonadati</taxon>
        <taxon>Pseudomonadota</taxon>
        <taxon>Alphaproteobacteria</taxon>
        <taxon>Sphingomonadales</taxon>
        <taxon>Erythrobacteraceae</taxon>
        <taxon>Pelagerythrobacter</taxon>
    </lineage>
</organism>
<dbReference type="EMBL" id="SDPV01000002">
    <property type="protein sequence ID" value="RXZ64237.1"/>
    <property type="molecule type" value="Genomic_DNA"/>
</dbReference>
<feature type="coiled-coil region" evidence="1">
    <location>
        <begin position="216"/>
        <end position="243"/>
    </location>
</feature>
<sequence>MLQAIGRISWKAAAIAVPMASASVAHSQHQSLEEADRERLLGKIAFYIRSNPEAACALPKSEIEQYLSAEANRYGLLDNIGQTVFNEGNAPLTGYAAQLEQIRRETARLSARNRAIYSGQEAPVNDTWQEPAKRFPAQLHNVEAASRIENGLKCIASGRVERLRFPISYIVYLDPSSADGWTAQFVGLPTFTEEAALGEQSTLRVSYGDTFFTLSEARLQAIADRASARVREAELEQRRAEREAYRNSAAGRAEALRQRQAMADKQKACEANGGTWGVRFDDSAIMGVDAQDVDGFLWMMQGCYFLGR</sequence>
<keyword evidence="1" id="KW-0175">Coiled coil</keyword>